<comment type="cofactor">
    <cofactor evidence="1">
        <name>Mg(2+)</name>
        <dbReference type="ChEBI" id="CHEBI:18420"/>
    </cofactor>
</comment>
<dbReference type="Pfam" id="PF00781">
    <property type="entry name" value="DAGK_cat"/>
    <property type="match status" value="1"/>
</dbReference>
<evidence type="ECO:0000256" key="1">
    <source>
        <dbReference type="ARBA" id="ARBA00001946"/>
    </source>
</evidence>
<dbReference type="GO" id="GO:0046513">
    <property type="term" value="P:ceramide biosynthetic process"/>
    <property type="evidence" value="ECO:0007669"/>
    <property type="project" value="TreeGrafter"/>
</dbReference>
<dbReference type="InterPro" id="IPR050187">
    <property type="entry name" value="Lipid_Phosphate_FormReg"/>
</dbReference>
<evidence type="ECO:0000256" key="29">
    <source>
        <dbReference type="ARBA" id="ARBA00048876"/>
    </source>
</evidence>
<evidence type="ECO:0000256" key="25">
    <source>
        <dbReference type="ARBA" id="ARBA00030553"/>
    </source>
</evidence>
<dbReference type="GO" id="GO:0005758">
    <property type="term" value="C:mitochondrial intermembrane space"/>
    <property type="evidence" value="ECO:0007669"/>
    <property type="project" value="UniProtKB-SubCell"/>
</dbReference>
<comment type="similarity">
    <text evidence="21">Belongs to the AGK family.</text>
</comment>
<evidence type="ECO:0000256" key="27">
    <source>
        <dbReference type="ARBA" id="ARBA00048034"/>
    </source>
</evidence>
<evidence type="ECO:0000256" key="7">
    <source>
        <dbReference type="ARBA" id="ARBA00022741"/>
    </source>
</evidence>
<evidence type="ECO:0000256" key="20">
    <source>
        <dbReference type="ARBA" id="ARBA00024636"/>
    </source>
</evidence>
<evidence type="ECO:0000256" key="19">
    <source>
        <dbReference type="ARBA" id="ARBA00024556"/>
    </source>
</evidence>
<dbReference type="InterPro" id="IPR001206">
    <property type="entry name" value="Diacylglycerol_kinase_cat_dom"/>
</dbReference>
<evidence type="ECO:0000256" key="24">
    <source>
        <dbReference type="ARBA" id="ARBA00026142"/>
    </source>
</evidence>
<organism evidence="31">
    <name type="scientific">Lutzomyia longipalpis</name>
    <name type="common">Sand fly</name>
    <dbReference type="NCBI Taxonomy" id="7200"/>
    <lineage>
        <taxon>Eukaryota</taxon>
        <taxon>Metazoa</taxon>
        <taxon>Ecdysozoa</taxon>
        <taxon>Arthropoda</taxon>
        <taxon>Hexapoda</taxon>
        <taxon>Insecta</taxon>
        <taxon>Pterygota</taxon>
        <taxon>Neoptera</taxon>
        <taxon>Endopterygota</taxon>
        <taxon>Diptera</taxon>
        <taxon>Nematocera</taxon>
        <taxon>Psychodoidea</taxon>
        <taxon>Psychodidae</taxon>
        <taxon>Lutzomyia</taxon>
        <taxon>Lutzomyia</taxon>
    </lineage>
</organism>
<comment type="subcellular location">
    <subcellularLocation>
        <location evidence="3">Mitochondrion inner membrane</location>
        <topology evidence="3">Peripheral membrane protein</topology>
    </subcellularLocation>
    <subcellularLocation>
        <location evidence="2">Mitochondrion intermembrane space</location>
    </subcellularLocation>
</comment>
<evidence type="ECO:0000256" key="28">
    <source>
        <dbReference type="ARBA" id="ARBA00048663"/>
    </source>
</evidence>
<evidence type="ECO:0000256" key="15">
    <source>
        <dbReference type="ARBA" id="ARBA00023411"/>
    </source>
</evidence>
<keyword evidence="6" id="KW-0808">Transferase</keyword>
<evidence type="ECO:0000256" key="2">
    <source>
        <dbReference type="ARBA" id="ARBA00004569"/>
    </source>
</evidence>
<keyword evidence="10" id="KW-0067">ATP-binding</keyword>
<evidence type="ECO:0000256" key="13">
    <source>
        <dbReference type="ARBA" id="ARBA00023136"/>
    </source>
</evidence>
<evidence type="ECO:0000259" key="30">
    <source>
        <dbReference type="PROSITE" id="PS50146"/>
    </source>
</evidence>
<keyword evidence="9" id="KW-0999">Mitochondrion inner membrane</keyword>
<comment type="catalytic activity">
    <reaction evidence="19">
        <text>2-(5Z,8Z,11Z,14Z-eicosatetraenoyl)-glycerol + ATP = 2-(5Z,8Z,11Z,14Z-eicosatetraenoyl)-sn-glycero-3-phosphate + ADP + H(+)</text>
        <dbReference type="Rhea" id="RHEA:43316"/>
        <dbReference type="ChEBI" id="CHEBI:15378"/>
        <dbReference type="ChEBI" id="CHEBI:30616"/>
        <dbReference type="ChEBI" id="CHEBI:52392"/>
        <dbReference type="ChEBI" id="CHEBI:78209"/>
        <dbReference type="ChEBI" id="CHEBI:456216"/>
    </reaction>
    <physiologicalReaction direction="left-to-right" evidence="19">
        <dbReference type="Rhea" id="RHEA:43317"/>
    </physiologicalReaction>
</comment>
<keyword evidence="11" id="KW-0443">Lipid metabolism</keyword>
<dbReference type="Gene3D" id="3.40.50.10330">
    <property type="entry name" value="Probable inorganic polyphosphate/atp-NAD kinase, domain 1"/>
    <property type="match status" value="1"/>
</dbReference>
<dbReference type="GO" id="GO:0047620">
    <property type="term" value="F:acylglycerol kinase activity"/>
    <property type="evidence" value="ECO:0007669"/>
    <property type="project" value="UniProtKB-EC"/>
</dbReference>
<comment type="catalytic activity">
    <reaction evidence="18">
        <text>a 1-acyl-sn-glycerol + ATP = a 1-acyl-sn-glycero-3-phosphate + ADP + H(+)</text>
        <dbReference type="Rhea" id="RHEA:33747"/>
        <dbReference type="ChEBI" id="CHEBI:15378"/>
        <dbReference type="ChEBI" id="CHEBI:30616"/>
        <dbReference type="ChEBI" id="CHEBI:57970"/>
        <dbReference type="ChEBI" id="CHEBI:64683"/>
        <dbReference type="ChEBI" id="CHEBI:456216"/>
    </reaction>
    <physiologicalReaction direction="left-to-right" evidence="18">
        <dbReference type="Rhea" id="RHEA:33748"/>
    </physiologicalReaction>
</comment>
<evidence type="ECO:0000256" key="16">
    <source>
        <dbReference type="ARBA" id="ARBA00024483"/>
    </source>
</evidence>
<dbReference type="GO" id="GO:0001729">
    <property type="term" value="F:ceramide kinase activity"/>
    <property type="evidence" value="ECO:0007669"/>
    <property type="project" value="UniProtKB-EC"/>
</dbReference>
<feature type="domain" description="DAGKc" evidence="30">
    <location>
        <begin position="58"/>
        <end position="200"/>
    </location>
</feature>
<dbReference type="InterPro" id="IPR017438">
    <property type="entry name" value="ATP-NAD_kinase_N"/>
</dbReference>
<comment type="catalytic activity">
    <reaction evidence="17">
        <text>1-(9Z-octadecenoyl)-sn-glycerol + ATP = 1-(9Z-octadecenoyl)-sn-glycero-3-phosphate + ADP + H(+)</text>
        <dbReference type="Rhea" id="RHEA:41079"/>
        <dbReference type="ChEBI" id="CHEBI:15378"/>
        <dbReference type="ChEBI" id="CHEBI:30616"/>
        <dbReference type="ChEBI" id="CHEBI:74544"/>
        <dbReference type="ChEBI" id="CHEBI:75757"/>
        <dbReference type="ChEBI" id="CHEBI:456216"/>
    </reaction>
    <physiologicalReaction direction="left-to-right" evidence="17">
        <dbReference type="Rhea" id="RHEA:41080"/>
    </physiologicalReaction>
</comment>
<dbReference type="GO" id="GO:0004143">
    <property type="term" value="F:ATP-dependent diacylglycerol kinase activity"/>
    <property type="evidence" value="ECO:0007669"/>
    <property type="project" value="UniProtKB-EC"/>
</dbReference>
<evidence type="ECO:0000256" key="8">
    <source>
        <dbReference type="ARBA" id="ARBA00022777"/>
    </source>
</evidence>
<evidence type="ECO:0000256" key="5">
    <source>
        <dbReference type="ARBA" id="ARBA00012133"/>
    </source>
</evidence>
<dbReference type="VEuPathDB" id="VectorBase:LLONM1_005405"/>
<evidence type="ECO:0000313" key="31">
    <source>
        <dbReference type="EMBL" id="MBC1169140.1"/>
    </source>
</evidence>
<keyword evidence="12" id="KW-0496">Mitochondrion</keyword>
<evidence type="ECO:0000256" key="22">
    <source>
        <dbReference type="ARBA" id="ARBA00026096"/>
    </source>
</evidence>
<evidence type="ECO:0000256" key="14">
    <source>
        <dbReference type="ARBA" id="ARBA00023371"/>
    </source>
</evidence>
<evidence type="ECO:0000256" key="21">
    <source>
        <dbReference type="ARBA" id="ARBA00025749"/>
    </source>
</evidence>
<comment type="pathway">
    <text evidence="4">Lipid metabolism; glycerolipid metabolism.</text>
</comment>
<dbReference type="EC" id="2.7.1.138" evidence="22"/>
<evidence type="ECO:0000256" key="6">
    <source>
        <dbReference type="ARBA" id="ARBA00022679"/>
    </source>
</evidence>
<comment type="catalytic activity">
    <reaction evidence="26">
        <text>a 2-acylglycerol + ATP = a 2-acyl-sn-glycerol 3-phosphate + ADP + H(+)</text>
        <dbReference type="Rhea" id="RHEA:39847"/>
        <dbReference type="ChEBI" id="CHEBI:15378"/>
        <dbReference type="ChEBI" id="CHEBI:17389"/>
        <dbReference type="ChEBI" id="CHEBI:30616"/>
        <dbReference type="ChEBI" id="CHEBI:64982"/>
        <dbReference type="ChEBI" id="CHEBI:456216"/>
    </reaction>
    <physiologicalReaction direction="left-to-right" evidence="26">
        <dbReference type="Rhea" id="RHEA:39848"/>
    </physiologicalReaction>
</comment>
<evidence type="ECO:0000256" key="18">
    <source>
        <dbReference type="ARBA" id="ARBA00024512"/>
    </source>
</evidence>
<comment type="catalytic activity">
    <reaction evidence="27">
        <text>an N-acylsphing-4-enine + ATP = an N-acylsphing-4-enine 1-phosphate + ADP + H(+)</text>
        <dbReference type="Rhea" id="RHEA:17929"/>
        <dbReference type="ChEBI" id="CHEBI:15378"/>
        <dbReference type="ChEBI" id="CHEBI:30616"/>
        <dbReference type="ChEBI" id="CHEBI:52639"/>
        <dbReference type="ChEBI" id="CHEBI:57674"/>
        <dbReference type="ChEBI" id="CHEBI:456216"/>
        <dbReference type="EC" id="2.7.1.138"/>
    </reaction>
    <physiologicalReaction direction="left-to-right" evidence="27">
        <dbReference type="Rhea" id="RHEA:17930"/>
    </physiologicalReaction>
</comment>
<evidence type="ECO:0000256" key="11">
    <source>
        <dbReference type="ARBA" id="ARBA00023098"/>
    </source>
</evidence>
<evidence type="ECO:0000256" key="26">
    <source>
        <dbReference type="ARBA" id="ARBA00044480"/>
    </source>
</evidence>
<proteinExistence type="inferred from homology"/>
<dbReference type="InterPro" id="IPR045579">
    <property type="entry name" value="AGK_C"/>
</dbReference>
<dbReference type="GO" id="GO:0005524">
    <property type="term" value="F:ATP binding"/>
    <property type="evidence" value="ECO:0007669"/>
    <property type="project" value="UniProtKB-KW"/>
</dbReference>
<dbReference type="EC" id="2.7.1.94" evidence="23"/>
<accession>A0A7G3A9A2</accession>
<evidence type="ECO:0000256" key="3">
    <source>
        <dbReference type="ARBA" id="ARBA00004637"/>
    </source>
</evidence>
<sequence length="420" mass="46919">MAFVVKFAKSVRNHWKKSTFAAAVICYGASYANDKLKINNLMRKYCEEASAAGSVLGQQPQRVIVLLNPAANRRSAEDAFQKYCEPILHLAGFLVDIVKTDSEGHARRYIEELQHFPSAIVVAGGDGTLSEVVTGVLRRSEGNDKCPIGMLPVGRMNASSGVEAAKRNRVEEARQLAEAAISIVRGNTAKRHVMKIEVITGQEEEYRRPVYAVGSFQWGAFRDILCLRDRYWYTGPLREYMAFLVNSFSSRPTWECAADITYTPPCSGCRNCGATEKKAPQAHSGRWWSTFTPKTNGSTPGRDFSNVINEMCTKEYKIEGKHSEITVGTATEPALEMKLSPAEASSFSFILKSWKRLQGQLEAAGREAIEARTVQILPEMMEKEKYYSIDNEEYDVKPIRITLLPNAINMFSSQRKAQIA</sequence>
<name>A0A7G3A9A2_LUTLO</name>
<dbReference type="Pfam" id="PF19712">
    <property type="entry name" value="AGK_C"/>
    <property type="match status" value="1"/>
</dbReference>
<dbReference type="GO" id="GO:0046486">
    <property type="term" value="P:glycerolipid metabolic process"/>
    <property type="evidence" value="ECO:0007669"/>
    <property type="project" value="UniProtKB-UniPathway"/>
</dbReference>
<dbReference type="PROSITE" id="PS50146">
    <property type="entry name" value="DAGK"/>
    <property type="match status" value="1"/>
</dbReference>
<comment type="catalytic activity">
    <reaction evidence="15">
        <text>a 1,2-diacyl-sn-glycerol + ATP = a 1,2-diacyl-sn-glycero-3-phosphate + ADP + H(+)</text>
        <dbReference type="Rhea" id="RHEA:10272"/>
        <dbReference type="ChEBI" id="CHEBI:15378"/>
        <dbReference type="ChEBI" id="CHEBI:17815"/>
        <dbReference type="ChEBI" id="CHEBI:30616"/>
        <dbReference type="ChEBI" id="CHEBI:58608"/>
        <dbReference type="ChEBI" id="CHEBI:456216"/>
        <dbReference type="EC" id="2.7.1.107"/>
    </reaction>
    <physiologicalReaction direction="left-to-right" evidence="15">
        <dbReference type="Rhea" id="RHEA:10273"/>
    </physiologicalReaction>
</comment>
<dbReference type="PANTHER" id="PTHR12358:SF31">
    <property type="entry name" value="ACYLGLYCEROL KINASE, MITOCHONDRIAL"/>
    <property type="match status" value="1"/>
</dbReference>
<comment type="catalytic activity">
    <reaction evidence="29">
        <text>N-(hexanoyl)sphing-4-enine + ATP = N-hexanoylsphing-4-enine 1-phosphate + ADP + H(+)</text>
        <dbReference type="Rhea" id="RHEA:43312"/>
        <dbReference type="ChEBI" id="CHEBI:15378"/>
        <dbReference type="ChEBI" id="CHEBI:30616"/>
        <dbReference type="ChEBI" id="CHEBI:63867"/>
        <dbReference type="ChEBI" id="CHEBI:82959"/>
        <dbReference type="ChEBI" id="CHEBI:456216"/>
    </reaction>
    <physiologicalReaction direction="left-to-right" evidence="29">
        <dbReference type="Rhea" id="RHEA:43313"/>
    </physiologicalReaction>
</comment>
<dbReference type="UniPathway" id="UPA00230"/>
<evidence type="ECO:0000256" key="12">
    <source>
        <dbReference type="ARBA" id="ARBA00023128"/>
    </source>
</evidence>
<dbReference type="GO" id="GO:0005743">
    <property type="term" value="C:mitochondrial inner membrane"/>
    <property type="evidence" value="ECO:0007669"/>
    <property type="project" value="UniProtKB-SubCell"/>
</dbReference>
<dbReference type="PANTHER" id="PTHR12358">
    <property type="entry name" value="SPHINGOSINE KINASE"/>
    <property type="match status" value="1"/>
</dbReference>
<comment type="catalytic activity">
    <reaction evidence="16">
        <text>1-(5Z,8Z,11Z,14Z-eicosatetraenoyl)-sn-glycerol + ATP = 1-(5Z,8Z,11Z,14Z-eicosatetraenoyl)-sn-glycero-3-phosphate + ADP + H(+)</text>
        <dbReference type="Rhea" id="RHEA:43328"/>
        <dbReference type="ChEBI" id="CHEBI:15378"/>
        <dbReference type="ChEBI" id="CHEBI:30616"/>
        <dbReference type="ChEBI" id="CHEBI:34071"/>
        <dbReference type="ChEBI" id="CHEBI:74938"/>
        <dbReference type="ChEBI" id="CHEBI:456216"/>
    </reaction>
    <physiologicalReaction direction="left-to-right" evidence="16">
        <dbReference type="Rhea" id="RHEA:43329"/>
    </physiologicalReaction>
</comment>
<dbReference type="AlphaFoldDB" id="A0A7G3A9A2"/>
<dbReference type="InterPro" id="IPR016064">
    <property type="entry name" value="NAD/diacylglycerol_kinase_sf"/>
</dbReference>
<keyword evidence="7" id="KW-0547">Nucleotide-binding</keyword>
<dbReference type="GO" id="GO:0046512">
    <property type="term" value="P:sphingosine biosynthetic process"/>
    <property type="evidence" value="ECO:0007669"/>
    <property type="project" value="TreeGrafter"/>
</dbReference>
<evidence type="ECO:0000256" key="17">
    <source>
        <dbReference type="ARBA" id="ARBA00024505"/>
    </source>
</evidence>
<evidence type="ECO:0000256" key="4">
    <source>
        <dbReference type="ARBA" id="ARBA00005175"/>
    </source>
</evidence>
<keyword evidence="8 31" id="KW-0418">Kinase</keyword>
<evidence type="ECO:0000256" key="10">
    <source>
        <dbReference type="ARBA" id="ARBA00022840"/>
    </source>
</evidence>
<evidence type="ECO:0000256" key="9">
    <source>
        <dbReference type="ARBA" id="ARBA00022792"/>
    </source>
</evidence>
<comment type="catalytic activity">
    <reaction evidence="20">
        <text>1-hexadecanoyl-sn-glycerol + ATP = 1-hexadecanoyl-sn-glycero-3-phosphate + ADP + H(+)</text>
        <dbReference type="Rhea" id="RHEA:43308"/>
        <dbReference type="ChEBI" id="CHEBI:15378"/>
        <dbReference type="ChEBI" id="CHEBI:30616"/>
        <dbReference type="ChEBI" id="CHEBI:57518"/>
        <dbReference type="ChEBI" id="CHEBI:75542"/>
        <dbReference type="ChEBI" id="CHEBI:456216"/>
    </reaction>
    <physiologicalReaction direction="left-to-right" evidence="20">
        <dbReference type="Rhea" id="RHEA:43309"/>
    </physiologicalReaction>
</comment>
<dbReference type="EC" id="2.7.1.107" evidence="5"/>
<comment type="catalytic activity">
    <reaction evidence="28">
        <text>a monoacylglycerol + ATP = a monoacyl-sn-glycero-3-phosphate + ADP + H(+)</text>
        <dbReference type="Rhea" id="RHEA:19293"/>
        <dbReference type="ChEBI" id="CHEBI:15378"/>
        <dbReference type="ChEBI" id="CHEBI:17408"/>
        <dbReference type="ChEBI" id="CHEBI:30616"/>
        <dbReference type="ChEBI" id="CHEBI:77589"/>
        <dbReference type="ChEBI" id="CHEBI:456216"/>
        <dbReference type="EC" id="2.7.1.94"/>
    </reaction>
    <physiologicalReaction direction="left-to-right" evidence="28">
        <dbReference type="Rhea" id="RHEA:19294"/>
    </physiologicalReaction>
</comment>
<dbReference type="SUPFAM" id="SSF111331">
    <property type="entry name" value="NAD kinase/diacylglycerol kinase-like"/>
    <property type="match status" value="1"/>
</dbReference>
<dbReference type="EMBL" id="GITU01000437">
    <property type="protein sequence ID" value="MBC1169140.1"/>
    <property type="molecule type" value="Transcribed_RNA"/>
</dbReference>
<protein>
    <recommendedName>
        <fullName evidence="24">Acylglycerol kinase, mitochondrial</fullName>
        <ecNumber evidence="5">2.7.1.107</ecNumber>
        <ecNumber evidence="22">2.7.1.138</ecNumber>
        <ecNumber evidence="23">2.7.1.94</ecNumber>
    </recommendedName>
    <alternativeName>
        <fullName evidence="25">Multiple substrate lipid kinase</fullName>
    </alternativeName>
</protein>
<comment type="catalytic activity">
    <reaction evidence="14">
        <text>1,2-di-(9Z-octadecenoyl)-sn-glycerol + ATP = 1,2-di-(9Z-octadecenoyl)-sn-glycero-3-phosphate + ADP + H(+)</text>
        <dbReference type="Rhea" id="RHEA:40327"/>
        <dbReference type="ChEBI" id="CHEBI:15378"/>
        <dbReference type="ChEBI" id="CHEBI:30616"/>
        <dbReference type="ChEBI" id="CHEBI:52333"/>
        <dbReference type="ChEBI" id="CHEBI:74546"/>
        <dbReference type="ChEBI" id="CHEBI:456216"/>
    </reaction>
    <physiologicalReaction direction="left-to-right" evidence="14">
        <dbReference type="Rhea" id="RHEA:40328"/>
    </physiologicalReaction>
</comment>
<reference evidence="31" key="1">
    <citation type="journal article" date="2020" name="BMC">
        <title>Leishmania infection induces a limited differential gene expression in the sand fly midgut.</title>
        <authorList>
            <person name="Coutinho-Abreu I.V."/>
            <person name="Serafim T.D."/>
            <person name="Meneses C."/>
            <person name="Kamhawi S."/>
            <person name="Oliveira F."/>
            <person name="Valenzuela J.G."/>
        </authorList>
    </citation>
    <scope>NUCLEOTIDE SEQUENCE</scope>
    <source>
        <strain evidence="31">Jacobina</strain>
        <tissue evidence="31">Midgut</tissue>
    </source>
</reference>
<keyword evidence="13" id="KW-0472">Membrane</keyword>
<evidence type="ECO:0000256" key="23">
    <source>
        <dbReference type="ARBA" id="ARBA00026098"/>
    </source>
</evidence>